<proteinExistence type="predicted"/>
<keyword evidence="12" id="KW-1185">Reference proteome</keyword>
<evidence type="ECO:0000256" key="7">
    <source>
        <dbReference type="ARBA" id="ARBA00047622"/>
    </source>
</evidence>
<evidence type="ECO:0000313" key="11">
    <source>
        <dbReference type="EMBL" id="KAK6477746.1"/>
    </source>
</evidence>
<comment type="pathway">
    <text evidence="2">Lipid metabolism.</text>
</comment>
<evidence type="ECO:0000256" key="3">
    <source>
        <dbReference type="ARBA" id="ARBA00022603"/>
    </source>
</evidence>
<dbReference type="InterPro" id="IPR029063">
    <property type="entry name" value="SAM-dependent_MTases_sf"/>
</dbReference>
<dbReference type="SUPFAM" id="SSF53335">
    <property type="entry name" value="S-adenosyl-L-methionine-dependent methyltransferases"/>
    <property type="match status" value="2"/>
</dbReference>
<evidence type="ECO:0000256" key="5">
    <source>
        <dbReference type="ARBA" id="ARBA00035674"/>
    </source>
</evidence>
<evidence type="ECO:0000256" key="4">
    <source>
        <dbReference type="ARBA" id="ARBA00022679"/>
    </source>
</evidence>
<evidence type="ECO:0000256" key="1">
    <source>
        <dbReference type="ARBA" id="ARBA00004969"/>
    </source>
</evidence>
<comment type="catalytic activity">
    <reaction evidence="8">
        <text>N-methylethanolamine phosphate + S-adenosyl-L-methionine = N,N-dimethylethanolamine phosphate + S-adenosyl-L-homocysteine + H(+)</text>
        <dbReference type="Rhea" id="RHEA:25321"/>
        <dbReference type="ChEBI" id="CHEBI:15378"/>
        <dbReference type="ChEBI" id="CHEBI:57781"/>
        <dbReference type="ChEBI" id="CHEBI:57856"/>
        <dbReference type="ChEBI" id="CHEBI:58641"/>
        <dbReference type="ChEBI" id="CHEBI:59789"/>
        <dbReference type="EC" id="2.1.1.103"/>
    </reaction>
    <physiologicalReaction direction="left-to-right" evidence="8">
        <dbReference type="Rhea" id="RHEA:25322"/>
    </physiologicalReaction>
</comment>
<accession>A0ABR0YYX9</accession>
<dbReference type="InterPro" id="IPR041698">
    <property type="entry name" value="Methyltransf_25"/>
</dbReference>
<feature type="domain" description="Methyltransferase" evidence="10">
    <location>
        <begin position="55"/>
        <end position="148"/>
    </location>
</feature>
<dbReference type="CDD" id="cd02440">
    <property type="entry name" value="AdoMet_MTases"/>
    <property type="match status" value="2"/>
</dbReference>
<feature type="domain" description="Methyltransferase" evidence="10">
    <location>
        <begin position="290"/>
        <end position="384"/>
    </location>
</feature>
<evidence type="ECO:0000256" key="9">
    <source>
        <dbReference type="SAM" id="MobiDB-lite"/>
    </source>
</evidence>
<dbReference type="Gene3D" id="3.40.50.150">
    <property type="entry name" value="Vaccinia Virus protein VP39"/>
    <property type="match status" value="2"/>
</dbReference>
<dbReference type="PANTHER" id="PTHR44307">
    <property type="entry name" value="PHOSPHOETHANOLAMINE METHYLTRANSFERASE"/>
    <property type="match status" value="1"/>
</dbReference>
<sequence>MENGSARATMTEFWQEHSEQATVEEMMLDSNARIISREEVPEILATLPALGGLRVLELGAGIGRYTQHLVKVASQVTAVDFMQKFLDKNKEDNGHHGNAAFIQADATQLDFPENSFDLVFSNWLFMYLSDTELLSLAGRMLDWLSPGGYLFFRESCFHQSGDNNRSFNPTLYRSPSQYNHLLTSVVRDDPASGASQGSGFEIVMNKSVQTYIKMKKNQNQLCWLLQKVRRNCSANQGFATFQQFLDSQQYSRRGILRYEKIFGRGFISTGGARTTEEFVDMLALLPGQRVLDVGCGIGGGDFYMARKFGASVLGIDLSSNMVEIAMERSVEENLPSVQFEVGDATRRLFPECSFDVVYSRDTILHIADKLALFKQFYSWLKPGGKLLISDYCCGEKPWTPAFQDYVKQRGYILYTPPHSWRRRALGVSGRRIGPPSLSRSSRRSCGEQRHCERSSFRSSLKRITATLCRAGGRSCNAVSRGTRDGGCSTLSDSETERYKQC</sequence>
<dbReference type="Pfam" id="PF13649">
    <property type="entry name" value="Methyltransf_25"/>
    <property type="match status" value="2"/>
</dbReference>
<dbReference type="EMBL" id="JAHFZB010000020">
    <property type="protein sequence ID" value="KAK6477746.1"/>
    <property type="molecule type" value="Genomic_DNA"/>
</dbReference>
<evidence type="ECO:0000313" key="12">
    <source>
        <dbReference type="Proteomes" id="UP001369086"/>
    </source>
</evidence>
<protein>
    <recommendedName>
        <fullName evidence="5">phosphoethanolamine N-methyltransferase</fullName>
        <ecNumber evidence="5">2.1.1.103</ecNumber>
    </recommendedName>
</protein>
<evidence type="ECO:0000256" key="6">
    <source>
        <dbReference type="ARBA" id="ARBA00047619"/>
    </source>
</evidence>
<dbReference type="EC" id="2.1.1.103" evidence="5"/>
<comment type="catalytic activity">
    <reaction evidence="7">
        <text>phosphoethanolamine + S-adenosyl-L-methionine = N-methylethanolamine phosphate + S-adenosyl-L-homocysteine + H(+)</text>
        <dbReference type="Rhea" id="RHEA:20365"/>
        <dbReference type="ChEBI" id="CHEBI:15378"/>
        <dbReference type="ChEBI" id="CHEBI:57781"/>
        <dbReference type="ChEBI" id="CHEBI:57856"/>
        <dbReference type="ChEBI" id="CHEBI:58190"/>
        <dbReference type="ChEBI" id="CHEBI:59789"/>
        <dbReference type="EC" id="2.1.1.103"/>
    </reaction>
    <physiologicalReaction direction="left-to-right" evidence="7">
        <dbReference type="Rhea" id="RHEA:20366"/>
    </physiologicalReaction>
</comment>
<name>A0ABR0YYX9_HUSHU</name>
<organism evidence="11 12">
    <name type="scientific">Huso huso</name>
    <name type="common">Beluga</name>
    <name type="synonym">Acipenser huso</name>
    <dbReference type="NCBI Taxonomy" id="61971"/>
    <lineage>
        <taxon>Eukaryota</taxon>
        <taxon>Metazoa</taxon>
        <taxon>Chordata</taxon>
        <taxon>Craniata</taxon>
        <taxon>Vertebrata</taxon>
        <taxon>Euteleostomi</taxon>
        <taxon>Actinopterygii</taxon>
        <taxon>Chondrostei</taxon>
        <taxon>Acipenseriformes</taxon>
        <taxon>Acipenseridae</taxon>
        <taxon>Huso</taxon>
    </lineage>
</organism>
<keyword evidence="4" id="KW-0808">Transferase</keyword>
<comment type="catalytic activity">
    <reaction evidence="6">
        <text>N,N-dimethylethanolamine phosphate + S-adenosyl-L-methionine = phosphocholine + S-adenosyl-L-homocysteine + H(+)</text>
        <dbReference type="Rhea" id="RHEA:25325"/>
        <dbReference type="ChEBI" id="CHEBI:15378"/>
        <dbReference type="ChEBI" id="CHEBI:57856"/>
        <dbReference type="ChEBI" id="CHEBI:58641"/>
        <dbReference type="ChEBI" id="CHEBI:59789"/>
        <dbReference type="ChEBI" id="CHEBI:295975"/>
        <dbReference type="EC" id="2.1.1.103"/>
    </reaction>
    <physiologicalReaction direction="left-to-right" evidence="6">
        <dbReference type="Rhea" id="RHEA:25326"/>
    </physiologicalReaction>
</comment>
<dbReference type="PANTHER" id="PTHR44307:SF2">
    <property type="entry name" value="PHOSPHOETHANOLAMINE METHYLTRANSFERASE ISOFORM X1"/>
    <property type="match status" value="1"/>
</dbReference>
<keyword evidence="3" id="KW-0489">Methyltransferase</keyword>
<evidence type="ECO:0000259" key="10">
    <source>
        <dbReference type="Pfam" id="PF13649"/>
    </source>
</evidence>
<comment type="caution">
    <text evidence="11">The sequence shown here is derived from an EMBL/GenBank/DDBJ whole genome shotgun (WGS) entry which is preliminary data.</text>
</comment>
<reference evidence="11 12" key="1">
    <citation type="submission" date="2021-05" db="EMBL/GenBank/DDBJ databases">
        <authorList>
            <person name="Zahm M."/>
            <person name="Klopp C."/>
            <person name="Cabau C."/>
            <person name="Kuhl H."/>
            <person name="Suciu R."/>
            <person name="Ciorpac M."/>
            <person name="Holostenco D."/>
            <person name="Gessner J."/>
            <person name="Wuertz S."/>
            <person name="Hohne C."/>
            <person name="Stock M."/>
            <person name="Gislard M."/>
            <person name="Lluch J."/>
            <person name="Milhes M."/>
            <person name="Lampietro C."/>
            <person name="Lopez Roques C."/>
            <person name="Donnadieu C."/>
            <person name="Du K."/>
            <person name="Schartl M."/>
            <person name="Guiguen Y."/>
        </authorList>
    </citation>
    <scope>NUCLEOTIDE SEQUENCE [LARGE SCALE GENOMIC DNA]</scope>
    <source>
        <strain evidence="11">Hh-F2</strain>
        <tissue evidence="11">Blood</tissue>
    </source>
</reference>
<gene>
    <name evidence="11" type="ORF">HHUSO_G21333</name>
</gene>
<dbReference type="Proteomes" id="UP001369086">
    <property type="component" value="Unassembled WGS sequence"/>
</dbReference>
<comment type="pathway">
    <text evidence="1">Phospholipid metabolism; phosphatidylcholine biosynthesis.</text>
</comment>
<feature type="region of interest" description="Disordered" evidence="9">
    <location>
        <begin position="478"/>
        <end position="501"/>
    </location>
</feature>
<evidence type="ECO:0000256" key="2">
    <source>
        <dbReference type="ARBA" id="ARBA00005189"/>
    </source>
</evidence>
<evidence type="ECO:0000256" key="8">
    <source>
        <dbReference type="ARBA" id="ARBA00047841"/>
    </source>
</evidence>